<protein>
    <submittedName>
        <fullName evidence="1">Uncharacterized protein</fullName>
    </submittedName>
</protein>
<name>A0A179BHA4_RHILE</name>
<organism evidence="1">
    <name type="scientific">Rhizobium leguminosarum</name>
    <dbReference type="NCBI Taxonomy" id="384"/>
    <lineage>
        <taxon>Bacteria</taxon>
        <taxon>Pseudomonadati</taxon>
        <taxon>Pseudomonadota</taxon>
        <taxon>Alphaproteobacteria</taxon>
        <taxon>Hyphomicrobiales</taxon>
        <taxon>Rhizobiaceae</taxon>
        <taxon>Rhizobium/Agrobacterium group</taxon>
        <taxon>Rhizobium</taxon>
    </lineage>
</organism>
<accession>A0A179BHA4</accession>
<dbReference type="AlphaFoldDB" id="A0A179BHA4"/>
<gene>
    <name evidence="1" type="ORF">A4U53_28170</name>
</gene>
<evidence type="ECO:0000313" key="1">
    <source>
        <dbReference type="EMBL" id="OAP91117.1"/>
    </source>
</evidence>
<sequence>MPSGAALFVHASTYLVFDLVEFSNASECLGGNGCGTGGCQLVKAPADMRPAECQRYGVLGSQRAIAAVAVDLQNADEAFEMGHRTLGLAIRRVDIDDTGRGGALPRPVVAGIRPELPSFGLSPSRIENRGCRLVGEELG</sequence>
<reference evidence="1" key="1">
    <citation type="submission" date="2016-04" db="EMBL/GenBank/DDBJ databases">
        <title>Fast-growing isolate from the root nodules of Vavilovia formosa.</title>
        <authorList>
            <person name="Kimeklis A."/>
            <person name="Safronova V."/>
            <person name="Belimov A."/>
            <person name="Andronov E."/>
        </authorList>
    </citation>
    <scope>NUCLEOTIDE SEQUENCE [LARGE SCALE GENOMIC DNA]</scope>
    <source>
        <strain evidence="1">Vaf-46</strain>
    </source>
</reference>
<proteinExistence type="predicted"/>
<comment type="caution">
    <text evidence="1">The sequence shown here is derived from an EMBL/GenBank/DDBJ whole genome shotgun (WGS) entry which is preliminary data.</text>
</comment>
<dbReference type="EMBL" id="LWBS01000402">
    <property type="protein sequence ID" value="OAP91117.1"/>
    <property type="molecule type" value="Genomic_DNA"/>
</dbReference>